<dbReference type="EMBL" id="JAADJU010000007">
    <property type="protein sequence ID" value="NMP27973.1"/>
    <property type="molecule type" value="Genomic_DNA"/>
</dbReference>
<evidence type="ECO:0000256" key="6">
    <source>
        <dbReference type="ARBA" id="ARBA00023186"/>
    </source>
</evidence>
<dbReference type="AlphaFoldDB" id="A0A848ML24"/>
<dbReference type="NCBIfam" id="NF007507">
    <property type="entry name" value="PRK10102.1"/>
    <property type="match status" value="1"/>
</dbReference>
<comment type="caution">
    <text evidence="7">The sequence shown here is derived from an EMBL/GenBank/DDBJ whole genome shotgun (WGS) entry which is preliminary data.</text>
</comment>
<protein>
    <recommendedName>
        <fullName evidence="3">Curli assembly protein CsgC</fullName>
    </recommendedName>
</protein>
<dbReference type="Gene3D" id="2.60.40.2420">
    <property type="match status" value="1"/>
</dbReference>
<dbReference type="NCBIfam" id="NF041112">
    <property type="entry name" value="chap_CsgH_alph"/>
    <property type="match status" value="1"/>
</dbReference>
<sequence>MYSLLLVAAMANPLWFDNQQLQPESYAITPMVRLETRCQCRLQINISKSSEQGTTVSRQQSAITIPAGADTALANLRFTLQQGDRVLIHIALTDGQRQHYENSLSLPQ</sequence>
<comment type="similarity">
    <text evidence="2">Belongs to the CsgC/AgfC family.</text>
</comment>
<keyword evidence="4" id="KW-0732">Signal</keyword>
<evidence type="ECO:0000256" key="4">
    <source>
        <dbReference type="ARBA" id="ARBA00022729"/>
    </source>
</evidence>
<proteinExistence type="inferred from homology"/>
<evidence type="ECO:0000256" key="1">
    <source>
        <dbReference type="ARBA" id="ARBA00004418"/>
    </source>
</evidence>
<dbReference type="Proteomes" id="UP000585363">
    <property type="component" value="Unassembled WGS sequence"/>
</dbReference>
<keyword evidence="5" id="KW-0574">Periplasm</keyword>
<dbReference type="InterPro" id="IPR053722">
    <property type="entry name" value="Curli_assembly_CsgC/AgfC"/>
</dbReference>
<evidence type="ECO:0000256" key="5">
    <source>
        <dbReference type="ARBA" id="ARBA00022764"/>
    </source>
</evidence>
<dbReference type="GO" id="GO:0042597">
    <property type="term" value="C:periplasmic space"/>
    <property type="evidence" value="ECO:0007669"/>
    <property type="project" value="UniProtKB-SubCell"/>
</dbReference>
<evidence type="ECO:0000256" key="2">
    <source>
        <dbReference type="ARBA" id="ARBA00006329"/>
    </source>
</evidence>
<evidence type="ECO:0000256" key="3">
    <source>
        <dbReference type="ARBA" id="ARBA00017442"/>
    </source>
</evidence>
<dbReference type="InterPro" id="IPR014491">
    <property type="entry name" value="Curli_production_prot_CsgC"/>
</dbReference>
<dbReference type="InterPro" id="IPR047726">
    <property type="entry name" value="CsgH_dom"/>
</dbReference>
<accession>A0A848ML24</accession>
<dbReference type="RefSeq" id="WP_169403678.1">
    <property type="nucleotide sequence ID" value="NZ_JAADJU010000007.1"/>
</dbReference>
<keyword evidence="8" id="KW-1185">Reference proteome</keyword>
<evidence type="ECO:0000313" key="8">
    <source>
        <dbReference type="Proteomes" id="UP000585363"/>
    </source>
</evidence>
<gene>
    <name evidence="7" type="ORF">GW590_14020</name>
</gene>
<reference evidence="7 8" key="2">
    <citation type="submission" date="2020-06" db="EMBL/GenBank/DDBJ databases">
        <title>Polyphasic characterization of a Rahnella strain isolated from tree sap.</title>
        <authorList>
            <person name="Kim I.S."/>
        </authorList>
    </citation>
    <scope>NUCLEOTIDE SEQUENCE [LARGE SCALE GENOMIC DNA]</scope>
    <source>
        <strain evidence="7 8">SAP-1</strain>
    </source>
</reference>
<dbReference type="Pfam" id="PF10610">
    <property type="entry name" value="Tafi-CsgC"/>
    <property type="match status" value="1"/>
</dbReference>
<organism evidence="7 8">
    <name type="scientific">Rouxiella aceris</name>
    <dbReference type="NCBI Taxonomy" id="2703884"/>
    <lineage>
        <taxon>Bacteria</taxon>
        <taxon>Pseudomonadati</taxon>
        <taxon>Pseudomonadota</taxon>
        <taxon>Gammaproteobacteria</taxon>
        <taxon>Enterobacterales</taxon>
        <taxon>Yersiniaceae</taxon>
        <taxon>Rouxiella</taxon>
    </lineage>
</organism>
<reference evidence="7 8" key="1">
    <citation type="submission" date="2020-01" db="EMBL/GenBank/DDBJ databases">
        <authorList>
            <person name="Lee S.D."/>
        </authorList>
    </citation>
    <scope>NUCLEOTIDE SEQUENCE [LARGE SCALE GENOMIC DNA]</scope>
    <source>
        <strain evidence="7 8">SAP-1</strain>
    </source>
</reference>
<comment type="subcellular location">
    <subcellularLocation>
        <location evidence="1">Periplasm</location>
    </subcellularLocation>
</comment>
<keyword evidence="6" id="KW-0143">Chaperone</keyword>
<evidence type="ECO:0000313" key="7">
    <source>
        <dbReference type="EMBL" id="NMP27973.1"/>
    </source>
</evidence>
<name>A0A848ML24_9GAMM</name>